<dbReference type="Pfam" id="PF00999">
    <property type="entry name" value="Na_H_Exchanger"/>
    <property type="match status" value="1"/>
</dbReference>
<feature type="transmembrane region" description="Helical" evidence="10">
    <location>
        <begin position="253"/>
        <end position="275"/>
    </location>
</feature>
<evidence type="ECO:0000259" key="12">
    <source>
        <dbReference type="Pfam" id="PF23256"/>
    </source>
</evidence>
<feature type="transmembrane region" description="Helical" evidence="10">
    <location>
        <begin position="116"/>
        <end position="133"/>
    </location>
</feature>
<evidence type="ECO:0000256" key="1">
    <source>
        <dbReference type="ARBA" id="ARBA00004141"/>
    </source>
</evidence>
<keyword evidence="2" id="KW-0813">Transport</keyword>
<evidence type="ECO:0000313" key="14">
    <source>
        <dbReference type="EnsemblPlants" id="Bo3g017120.1"/>
    </source>
</evidence>
<evidence type="ECO:0000256" key="3">
    <source>
        <dbReference type="ARBA" id="ARBA00022538"/>
    </source>
</evidence>
<dbReference type="Pfam" id="PF23256">
    <property type="entry name" value="CHX17_2nd"/>
    <property type="match status" value="1"/>
</dbReference>
<feature type="transmembrane region" description="Helical" evidence="10">
    <location>
        <begin position="185"/>
        <end position="204"/>
    </location>
</feature>
<dbReference type="Proteomes" id="UP000032141">
    <property type="component" value="Chromosome C3"/>
</dbReference>
<evidence type="ECO:0000256" key="6">
    <source>
        <dbReference type="ARBA" id="ARBA00022989"/>
    </source>
</evidence>
<protein>
    <submittedName>
        <fullName evidence="14">Uncharacterized protein</fullName>
    </submittedName>
</protein>
<dbReference type="InterPro" id="IPR006153">
    <property type="entry name" value="Cation/H_exchanger_TM"/>
</dbReference>
<dbReference type="STRING" id="109376.A0A0D3B2D2"/>
<feature type="domain" description="Cation/H(+) antiporter C-terminal" evidence="13">
    <location>
        <begin position="653"/>
        <end position="797"/>
    </location>
</feature>
<dbReference type="Gene3D" id="1.20.1530.20">
    <property type="match status" value="1"/>
</dbReference>
<keyword evidence="4 10" id="KW-0812">Transmembrane</keyword>
<evidence type="ECO:0000256" key="4">
    <source>
        <dbReference type="ARBA" id="ARBA00022692"/>
    </source>
</evidence>
<dbReference type="GO" id="GO:0015297">
    <property type="term" value="F:antiporter activity"/>
    <property type="evidence" value="ECO:0007669"/>
    <property type="project" value="InterPro"/>
</dbReference>
<dbReference type="PANTHER" id="PTHR32468">
    <property type="entry name" value="CATION/H + ANTIPORTER"/>
    <property type="match status" value="1"/>
</dbReference>
<dbReference type="GO" id="GO:1902600">
    <property type="term" value="P:proton transmembrane transport"/>
    <property type="evidence" value="ECO:0007669"/>
    <property type="project" value="InterPro"/>
</dbReference>
<keyword evidence="3" id="KW-0633">Potassium transport</keyword>
<evidence type="ECO:0000313" key="15">
    <source>
        <dbReference type="Proteomes" id="UP000032141"/>
    </source>
</evidence>
<dbReference type="RefSeq" id="XP_013627711.1">
    <property type="nucleotide sequence ID" value="XM_013772257.1"/>
</dbReference>
<feature type="transmembrane region" description="Helical" evidence="10">
    <location>
        <begin position="433"/>
        <end position="453"/>
    </location>
</feature>
<keyword evidence="8 10" id="KW-0472">Membrane</keyword>
<dbReference type="HOGENOM" id="CLU_005126_6_1_1"/>
<dbReference type="Gramene" id="Bo3g017120.1">
    <property type="protein sequence ID" value="Bo3g017120.1"/>
    <property type="gene ID" value="Bo3g017120"/>
</dbReference>
<dbReference type="InterPro" id="IPR038770">
    <property type="entry name" value="Na+/solute_symporter_sf"/>
</dbReference>
<comment type="similarity">
    <text evidence="9">Belongs to the monovalent cation:proton antiporter 2 (CPA2) transporter (TC 2.A.37) family. CHX (TC 2.A.37.4) subfamily.</text>
</comment>
<reference evidence="14" key="2">
    <citation type="submission" date="2015-03" db="UniProtKB">
        <authorList>
            <consortium name="EnsemblPlants"/>
        </authorList>
    </citation>
    <scope>IDENTIFICATION</scope>
</reference>
<keyword evidence="5" id="KW-0630">Potassium</keyword>
<keyword evidence="15" id="KW-1185">Reference proteome</keyword>
<keyword evidence="7" id="KW-0406">Ion transport</keyword>
<dbReference type="GO" id="GO:0016020">
    <property type="term" value="C:membrane"/>
    <property type="evidence" value="ECO:0007669"/>
    <property type="project" value="UniProtKB-SubCell"/>
</dbReference>
<dbReference type="InterPro" id="IPR050794">
    <property type="entry name" value="CPA2_transporter"/>
</dbReference>
<dbReference type="OMA" id="FQKRTVM"/>
<dbReference type="eggNOG" id="KOG1650">
    <property type="taxonomic scope" value="Eukaryota"/>
</dbReference>
<feature type="domain" description="Cation/H+ exchanger transmembrane" evidence="11">
    <location>
        <begin position="61"/>
        <end position="452"/>
    </location>
</feature>
<name>A0A0D3B2D2_BRAOL</name>
<sequence length="801" mass="89140">MPDSAALAPPLWPTLSNAKVCYGAANFNISSFGILETYKTPSVIFGYALPLLEMQISLIFVLVVSSHMFLRFIGIPQFVSYMLAGFLLGPQLIDLVDFSSDRLSLDLDGNAALEGVAKFGMIMFTFLMGVKTNKRAAFQTGKRPIVIAVSSFVLTMVTGMGFRNFRIDKVDPLYMPLRLAPTERTVIVSIQAITLLPVVTHLIHELKIPNSELGRLAISISAFNDLLAFINLMCVSYIGTYRYVSPRTANRDAAAMIILVLVLIFIIRPAAQRIVNITPEGKSVRKLYLYGTIMTAVAASSYTTFFNQIHVLGAFMVGMAIPDGPPLGSALEAKFESLATNVFFPISIAVMTMKGDIIGVLYAFDDISFNIFLVGFTLVLKWTASFVPCLIFKLPTRESIIIAMIMNYKGFVDLCFIEGALNKWNLSHATYTFLMMYVLMNAGILPTIVKALYDPKRKYIGYVKRDVMHLKSNSDLKILTCLHKPDNISGMISLLQLLSSPLNNENKDKGVIAVTVLHLVKLAGRAFPILVQHDKRSKPRLLQNSYIQTMMLAFNEFQQENLGTTTVNSFTAFSIDNLMDQDICNLALDHLTSMIIIPSGRKWSPDGSYESDDVMIRRVNMSLLDRAPCSIGVLNNRGHRKLRINKRSKGTVKVGVIFIGGKDDWEAVSIAKWMRQNPSVRLTVIRFLSGQEPDKSKNWEYLVDNEVLNDLKATYASAENFSYTEKIIKGGPAVATAVRMAAEENDLMIVGRDHDDDSLDYSGLVEWMELPELGVIGDLLASKELETRVSVLVVKQQQQHE</sequence>
<feature type="transmembrane region" description="Helical" evidence="10">
    <location>
        <begin position="145"/>
        <end position="165"/>
    </location>
</feature>
<dbReference type="GeneID" id="106333868"/>
<evidence type="ECO:0000259" key="11">
    <source>
        <dbReference type="Pfam" id="PF00999"/>
    </source>
</evidence>
<dbReference type="InterPro" id="IPR057291">
    <property type="entry name" value="CHX17_2nd"/>
</dbReference>
<keyword evidence="6 10" id="KW-1133">Transmembrane helix</keyword>
<dbReference type="AlphaFoldDB" id="A0A0D3B2D2"/>
<reference evidence="14 15" key="1">
    <citation type="journal article" date="2014" name="Genome Biol.">
        <title>Transcriptome and methylome profiling reveals relics of genome dominance in the mesopolyploid Brassica oleracea.</title>
        <authorList>
            <person name="Parkin I.A."/>
            <person name="Koh C."/>
            <person name="Tang H."/>
            <person name="Robinson S.J."/>
            <person name="Kagale S."/>
            <person name="Clarke W.E."/>
            <person name="Town C.D."/>
            <person name="Nixon J."/>
            <person name="Krishnakumar V."/>
            <person name="Bidwell S.L."/>
            <person name="Denoeud F."/>
            <person name="Belcram H."/>
            <person name="Links M.G."/>
            <person name="Just J."/>
            <person name="Clarke C."/>
            <person name="Bender T."/>
            <person name="Huebert T."/>
            <person name="Mason A.S."/>
            <person name="Pires J.C."/>
            <person name="Barker G."/>
            <person name="Moore J."/>
            <person name="Walley P.G."/>
            <person name="Manoli S."/>
            <person name="Batley J."/>
            <person name="Edwards D."/>
            <person name="Nelson M.N."/>
            <person name="Wang X."/>
            <person name="Paterson A.H."/>
            <person name="King G."/>
            <person name="Bancroft I."/>
            <person name="Chalhoub B."/>
            <person name="Sharpe A.G."/>
        </authorList>
    </citation>
    <scope>NUCLEOTIDE SEQUENCE</scope>
    <source>
        <strain evidence="14 15">cv. TO1000</strain>
    </source>
</reference>
<dbReference type="SMR" id="A0A0D3B2D2"/>
<evidence type="ECO:0000256" key="5">
    <source>
        <dbReference type="ARBA" id="ARBA00022958"/>
    </source>
</evidence>
<evidence type="ECO:0000259" key="13">
    <source>
        <dbReference type="Pfam" id="PF23259"/>
    </source>
</evidence>
<dbReference type="PANTHER" id="PTHR32468:SF69">
    <property type="entry name" value="CATION_H(+) ANTIPORTER 9"/>
    <property type="match status" value="1"/>
</dbReference>
<dbReference type="GO" id="GO:0006813">
    <property type="term" value="P:potassium ion transport"/>
    <property type="evidence" value="ECO:0007669"/>
    <property type="project" value="UniProtKB-KW"/>
</dbReference>
<evidence type="ECO:0000256" key="9">
    <source>
        <dbReference type="ARBA" id="ARBA00038341"/>
    </source>
</evidence>
<evidence type="ECO:0000256" key="10">
    <source>
        <dbReference type="SAM" id="Phobius"/>
    </source>
</evidence>
<feature type="domain" description="Cation/H(+) antiporter central" evidence="12">
    <location>
        <begin position="514"/>
        <end position="638"/>
    </location>
</feature>
<feature type="transmembrane region" description="Helical" evidence="10">
    <location>
        <begin position="371"/>
        <end position="394"/>
    </location>
</feature>
<feature type="transmembrane region" description="Helical" evidence="10">
    <location>
        <begin position="216"/>
        <end position="241"/>
    </location>
</feature>
<dbReference type="GO" id="GO:0006885">
    <property type="term" value="P:regulation of pH"/>
    <property type="evidence" value="ECO:0007669"/>
    <property type="project" value="TreeGrafter"/>
</dbReference>
<dbReference type="Pfam" id="PF23259">
    <property type="entry name" value="CHX17_C"/>
    <property type="match status" value="1"/>
</dbReference>
<dbReference type="KEGG" id="boe:106333868"/>
<dbReference type="GO" id="GO:0012505">
    <property type="term" value="C:endomembrane system"/>
    <property type="evidence" value="ECO:0007669"/>
    <property type="project" value="TreeGrafter"/>
</dbReference>
<dbReference type="OrthoDB" id="1938353at2759"/>
<evidence type="ECO:0000256" key="8">
    <source>
        <dbReference type="ARBA" id="ARBA00023136"/>
    </source>
</evidence>
<feature type="transmembrane region" description="Helical" evidence="10">
    <location>
        <begin position="78"/>
        <end position="96"/>
    </location>
</feature>
<dbReference type="EnsemblPlants" id="Bo3g017120.1">
    <property type="protein sequence ID" value="Bo3g017120.1"/>
    <property type="gene ID" value="Bo3g017120"/>
</dbReference>
<organism evidence="14 15">
    <name type="scientific">Brassica oleracea var. oleracea</name>
    <dbReference type="NCBI Taxonomy" id="109376"/>
    <lineage>
        <taxon>Eukaryota</taxon>
        <taxon>Viridiplantae</taxon>
        <taxon>Streptophyta</taxon>
        <taxon>Embryophyta</taxon>
        <taxon>Tracheophyta</taxon>
        <taxon>Spermatophyta</taxon>
        <taxon>Magnoliopsida</taxon>
        <taxon>eudicotyledons</taxon>
        <taxon>Gunneridae</taxon>
        <taxon>Pentapetalae</taxon>
        <taxon>rosids</taxon>
        <taxon>malvids</taxon>
        <taxon>Brassicales</taxon>
        <taxon>Brassicaceae</taxon>
        <taxon>Brassiceae</taxon>
        <taxon>Brassica</taxon>
    </lineage>
</organism>
<feature type="transmembrane region" description="Helical" evidence="10">
    <location>
        <begin position="287"/>
        <end position="306"/>
    </location>
</feature>
<dbReference type="InterPro" id="IPR057290">
    <property type="entry name" value="CHX17_C"/>
</dbReference>
<evidence type="ECO:0000256" key="2">
    <source>
        <dbReference type="ARBA" id="ARBA00022448"/>
    </source>
</evidence>
<feature type="transmembrane region" description="Helical" evidence="10">
    <location>
        <begin position="400"/>
        <end position="421"/>
    </location>
</feature>
<accession>A0A0D3B2D2</accession>
<proteinExistence type="inferred from homology"/>
<feature type="transmembrane region" description="Helical" evidence="10">
    <location>
        <begin position="44"/>
        <end position="66"/>
    </location>
</feature>
<evidence type="ECO:0000256" key="7">
    <source>
        <dbReference type="ARBA" id="ARBA00023065"/>
    </source>
</evidence>
<comment type="subcellular location">
    <subcellularLocation>
        <location evidence="1">Membrane</location>
        <topology evidence="1">Multi-pass membrane protein</topology>
    </subcellularLocation>
</comment>